<feature type="domain" description="Uracil-DNA glycosylase-like" evidence="12">
    <location>
        <begin position="33"/>
        <end position="184"/>
    </location>
</feature>
<evidence type="ECO:0000313" key="13">
    <source>
        <dbReference type="EMBL" id="TMJ09725.1"/>
    </source>
</evidence>
<proteinExistence type="inferred from homology"/>
<sequence>MPARPVRGLETLHARIRRCRRCPLWRTRTHAVPGEGAADARIMLVGEGPGREEDLTGRPFVGRAGRLLDELLADVGLRRDELYVTNVIKDRAATATTPPRDRPPTPSEIGACAPWLAVQLEIIRPRIVVTLGRLALAAFLPGARIKEVHGRPQPGGDRTILPLYHPSYALHNPRLRPVLLKDIQALRHL</sequence>
<dbReference type="GO" id="GO:0051539">
    <property type="term" value="F:4 iron, 4 sulfur cluster binding"/>
    <property type="evidence" value="ECO:0007669"/>
    <property type="project" value="UniProtKB-KW"/>
</dbReference>
<dbReference type="EC" id="3.2.2.27" evidence="3"/>
<dbReference type="InterPro" id="IPR036895">
    <property type="entry name" value="Uracil-DNA_glycosylase-like_sf"/>
</dbReference>
<dbReference type="GO" id="GO:0004844">
    <property type="term" value="F:uracil DNA N-glycosylase activity"/>
    <property type="evidence" value="ECO:0007669"/>
    <property type="project" value="UniProtKB-EC"/>
</dbReference>
<evidence type="ECO:0000256" key="11">
    <source>
        <dbReference type="ARBA" id="ARBA00023204"/>
    </source>
</evidence>
<dbReference type="InterPro" id="IPR051536">
    <property type="entry name" value="UDG_Type-4/5"/>
</dbReference>
<dbReference type="EMBL" id="VBAM01000336">
    <property type="protein sequence ID" value="TMJ09725.1"/>
    <property type="molecule type" value="Genomic_DNA"/>
</dbReference>
<keyword evidence="10" id="KW-0411">Iron-sulfur</keyword>
<comment type="catalytic activity">
    <reaction evidence="1">
        <text>Hydrolyzes single-stranded DNA or mismatched double-stranded DNA and polynucleotides, releasing free uracil.</text>
        <dbReference type="EC" id="3.2.2.27"/>
    </reaction>
</comment>
<dbReference type="InterPro" id="IPR005273">
    <property type="entry name" value="Ura-DNA_glyco_family4"/>
</dbReference>
<dbReference type="Pfam" id="PF03167">
    <property type="entry name" value="UDG"/>
    <property type="match status" value="1"/>
</dbReference>
<evidence type="ECO:0000256" key="8">
    <source>
        <dbReference type="ARBA" id="ARBA00022801"/>
    </source>
</evidence>
<organism evidence="13 14">
    <name type="scientific">Candidatus Segetimicrobium genomatis</name>
    <dbReference type="NCBI Taxonomy" id="2569760"/>
    <lineage>
        <taxon>Bacteria</taxon>
        <taxon>Bacillati</taxon>
        <taxon>Candidatus Sysuimicrobiota</taxon>
        <taxon>Candidatus Sysuimicrobiia</taxon>
        <taxon>Candidatus Sysuimicrobiales</taxon>
        <taxon>Candidatus Segetimicrobiaceae</taxon>
        <taxon>Candidatus Segetimicrobium</taxon>
    </lineage>
</organism>
<evidence type="ECO:0000256" key="7">
    <source>
        <dbReference type="ARBA" id="ARBA00022763"/>
    </source>
</evidence>
<evidence type="ECO:0000256" key="1">
    <source>
        <dbReference type="ARBA" id="ARBA00001400"/>
    </source>
</evidence>
<dbReference type="Gene3D" id="3.40.470.10">
    <property type="entry name" value="Uracil-DNA glycosylase-like domain"/>
    <property type="match status" value="1"/>
</dbReference>
<dbReference type="PANTHER" id="PTHR33693">
    <property type="entry name" value="TYPE-5 URACIL-DNA GLYCOSYLASE"/>
    <property type="match status" value="1"/>
</dbReference>
<evidence type="ECO:0000256" key="5">
    <source>
        <dbReference type="ARBA" id="ARBA00022485"/>
    </source>
</evidence>
<dbReference type="GO" id="GO:0046872">
    <property type="term" value="F:metal ion binding"/>
    <property type="evidence" value="ECO:0007669"/>
    <property type="project" value="UniProtKB-KW"/>
</dbReference>
<keyword evidence="6" id="KW-0479">Metal-binding</keyword>
<evidence type="ECO:0000256" key="4">
    <source>
        <dbReference type="ARBA" id="ARBA00019403"/>
    </source>
</evidence>
<keyword evidence="9" id="KW-0408">Iron</keyword>
<dbReference type="Proteomes" id="UP000320393">
    <property type="component" value="Unassembled WGS sequence"/>
</dbReference>
<protein>
    <recommendedName>
        <fullName evidence="4">Type-4 uracil-DNA glycosylase</fullName>
        <ecNumber evidence="3">3.2.2.27</ecNumber>
    </recommendedName>
</protein>
<dbReference type="PANTHER" id="PTHR33693:SF1">
    <property type="entry name" value="TYPE-4 URACIL-DNA GLYCOSYLASE"/>
    <property type="match status" value="1"/>
</dbReference>
<evidence type="ECO:0000259" key="12">
    <source>
        <dbReference type="SMART" id="SM00986"/>
    </source>
</evidence>
<evidence type="ECO:0000256" key="9">
    <source>
        <dbReference type="ARBA" id="ARBA00023004"/>
    </source>
</evidence>
<reference evidence="13 14" key="1">
    <citation type="journal article" date="2019" name="Nat. Microbiol.">
        <title>Mediterranean grassland soil C-N compound turnover is dependent on rainfall and depth, and is mediated by genomically divergent microorganisms.</title>
        <authorList>
            <person name="Diamond S."/>
            <person name="Andeer P.F."/>
            <person name="Li Z."/>
            <person name="Crits-Christoph A."/>
            <person name="Burstein D."/>
            <person name="Anantharaman K."/>
            <person name="Lane K.R."/>
            <person name="Thomas B.C."/>
            <person name="Pan C."/>
            <person name="Northen T.R."/>
            <person name="Banfield J.F."/>
        </authorList>
    </citation>
    <scope>NUCLEOTIDE SEQUENCE [LARGE SCALE GENOMIC DNA]</scope>
    <source>
        <strain evidence="13">NP_5</strain>
    </source>
</reference>
<keyword evidence="11" id="KW-0234">DNA repair</keyword>
<dbReference type="SMART" id="SM00987">
    <property type="entry name" value="UreE_C"/>
    <property type="match status" value="1"/>
</dbReference>
<evidence type="ECO:0000256" key="6">
    <source>
        <dbReference type="ARBA" id="ARBA00022723"/>
    </source>
</evidence>
<evidence type="ECO:0000256" key="10">
    <source>
        <dbReference type="ARBA" id="ARBA00023014"/>
    </source>
</evidence>
<gene>
    <name evidence="13" type="ORF">E6H02_08825</name>
</gene>
<dbReference type="CDD" id="cd10030">
    <property type="entry name" value="UDG-F4_TTUDGA_SPO1dp_like"/>
    <property type="match status" value="1"/>
</dbReference>
<accession>A0A537LNZ9</accession>
<keyword evidence="5" id="KW-0004">4Fe-4S</keyword>
<dbReference type="GO" id="GO:0006281">
    <property type="term" value="P:DNA repair"/>
    <property type="evidence" value="ECO:0007669"/>
    <property type="project" value="UniProtKB-KW"/>
</dbReference>
<feature type="non-terminal residue" evidence="13">
    <location>
        <position position="189"/>
    </location>
</feature>
<dbReference type="InterPro" id="IPR005122">
    <property type="entry name" value="Uracil-DNA_glycosylase-like"/>
</dbReference>
<comment type="similarity">
    <text evidence="2">Belongs to the uracil-DNA glycosylase (UDG) superfamily. Type 4 (UDGa) family.</text>
</comment>
<comment type="caution">
    <text evidence="13">The sequence shown here is derived from an EMBL/GenBank/DDBJ whole genome shotgun (WGS) entry which is preliminary data.</text>
</comment>
<keyword evidence="7" id="KW-0227">DNA damage</keyword>
<evidence type="ECO:0000256" key="3">
    <source>
        <dbReference type="ARBA" id="ARBA00012030"/>
    </source>
</evidence>
<dbReference type="NCBIfam" id="TIGR00758">
    <property type="entry name" value="UDG_fam4"/>
    <property type="match status" value="1"/>
</dbReference>
<keyword evidence="8" id="KW-0378">Hydrolase</keyword>
<name>A0A537LNZ9_9BACT</name>
<dbReference type="AlphaFoldDB" id="A0A537LNZ9"/>
<dbReference type="SMART" id="SM00986">
    <property type="entry name" value="UDG"/>
    <property type="match status" value="1"/>
</dbReference>
<evidence type="ECO:0000313" key="14">
    <source>
        <dbReference type="Proteomes" id="UP000320393"/>
    </source>
</evidence>
<evidence type="ECO:0000256" key="2">
    <source>
        <dbReference type="ARBA" id="ARBA00006521"/>
    </source>
</evidence>
<dbReference type="SUPFAM" id="SSF52141">
    <property type="entry name" value="Uracil-DNA glycosylase-like"/>
    <property type="match status" value="1"/>
</dbReference>